<dbReference type="GO" id="GO:0035556">
    <property type="term" value="P:intracellular signal transduction"/>
    <property type="evidence" value="ECO:0007669"/>
    <property type="project" value="InterPro"/>
</dbReference>
<evidence type="ECO:0000256" key="1">
    <source>
        <dbReference type="ARBA" id="ARBA00004651"/>
    </source>
</evidence>
<keyword evidence="3" id="KW-0472">Membrane</keyword>
<dbReference type="GO" id="GO:0006171">
    <property type="term" value="P:cAMP biosynthetic process"/>
    <property type="evidence" value="ECO:0007669"/>
    <property type="project" value="TreeGrafter"/>
</dbReference>
<protein>
    <submittedName>
        <fullName evidence="5">Adenylate/guanylate cyclase domain-containing protein</fullName>
    </submittedName>
</protein>
<dbReference type="GO" id="GO:0005886">
    <property type="term" value="C:plasma membrane"/>
    <property type="evidence" value="ECO:0007669"/>
    <property type="project" value="UniProtKB-SubCell"/>
</dbReference>
<comment type="subcellular location">
    <subcellularLocation>
        <location evidence="1">Cell membrane</location>
        <topology evidence="1">Multi-pass membrane protein</topology>
    </subcellularLocation>
</comment>
<dbReference type="GO" id="GO:0004016">
    <property type="term" value="F:adenylate cyclase activity"/>
    <property type="evidence" value="ECO:0007669"/>
    <property type="project" value="UniProtKB-ARBA"/>
</dbReference>
<dbReference type="PANTHER" id="PTHR43081:SF17">
    <property type="entry name" value="BLL5647 PROTEIN"/>
    <property type="match status" value="1"/>
</dbReference>
<evidence type="ECO:0000256" key="2">
    <source>
        <dbReference type="ARBA" id="ARBA00022475"/>
    </source>
</evidence>
<evidence type="ECO:0000313" key="6">
    <source>
        <dbReference type="Proteomes" id="UP000290848"/>
    </source>
</evidence>
<evidence type="ECO:0000256" key="3">
    <source>
        <dbReference type="ARBA" id="ARBA00023136"/>
    </source>
</evidence>
<dbReference type="SMART" id="SM00044">
    <property type="entry name" value="CYCc"/>
    <property type="match status" value="1"/>
</dbReference>
<dbReference type="Pfam" id="PF00211">
    <property type="entry name" value="Guanylate_cyc"/>
    <property type="match status" value="1"/>
</dbReference>
<accession>A0A4Q0MBF4</accession>
<evidence type="ECO:0000259" key="4">
    <source>
        <dbReference type="PROSITE" id="PS50125"/>
    </source>
</evidence>
<dbReference type="InterPro" id="IPR029787">
    <property type="entry name" value="Nucleotide_cyclase"/>
</dbReference>
<comment type="caution">
    <text evidence="5">The sequence shown here is derived from an EMBL/GenBank/DDBJ whole genome shotgun (WGS) entry which is preliminary data.</text>
</comment>
<sequence length="236" mass="26141">MKISSTSSYVPTAAVAYPPILPQADAEEELAILFLDIRNFTGLMESRPAREVIEVVHRLFSMFNKIIKTFSGTVIEMAGDSLYAVFGFGTTIKEAANQGYQAARMMFESVQLFNEAYATEYGENPLEIGIGLHTGRVVVGHFGLESQQQQLSVMGLPVNIASRLQAKTKELNNDLIVSEETYGLLRDNTSIGEKRTVSLPGLSSRHQVRLLGKPYYRNIPLEQPDFDLDYVLAISG</sequence>
<feature type="domain" description="Guanylate cyclase" evidence="4">
    <location>
        <begin position="31"/>
        <end position="165"/>
    </location>
</feature>
<dbReference type="PANTHER" id="PTHR43081">
    <property type="entry name" value="ADENYLATE CYCLASE, TERMINAL-DIFFERENTIATION SPECIFIC-RELATED"/>
    <property type="match status" value="1"/>
</dbReference>
<dbReference type="CDD" id="cd07302">
    <property type="entry name" value="CHD"/>
    <property type="match status" value="1"/>
</dbReference>
<proteinExistence type="predicted"/>
<keyword evidence="2" id="KW-1003">Cell membrane</keyword>
<organism evidence="5 6">
    <name type="scientific">Arcticibacter tournemirensis</name>
    <dbReference type="NCBI Taxonomy" id="699437"/>
    <lineage>
        <taxon>Bacteria</taxon>
        <taxon>Pseudomonadati</taxon>
        <taxon>Bacteroidota</taxon>
        <taxon>Sphingobacteriia</taxon>
        <taxon>Sphingobacteriales</taxon>
        <taxon>Sphingobacteriaceae</taxon>
        <taxon>Arcticibacter</taxon>
    </lineage>
</organism>
<name>A0A4Q0MBF4_9SPHI</name>
<dbReference type="InterPro" id="IPR050697">
    <property type="entry name" value="Adenylyl/Guanylyl_Cyclase_3/4"/>
</dbReference>
<dbReference type="SUPFAM" id="SSF55073">
    <property type="entry name" value="Nucleotide cyclase"/>
    <property type="match status" value="1"/>
</dbReference>
<dbReference type="AlphaFoldDB" id="A0A4Q0MBF4"/>
<dbReference type="Gene3D" id="3.30.70.1230">
    <property type="entry name" value="Nucleotide cyclase"/>
    <property type="match status" value="1"/>
</dbReference>
<dbReference type="InterPro" id="IPR001054">
    <property type="entry name" value="A/G_cyclase"/>
</dbReference>
<gene>
    <name evidence="5" type="ORF">EKH83_08350</name>
</gene>
<dbReference type="RefSeq" id="WP_128768945.1">
    <property type="nucleotide sequence ID" value="NZ_RXOC01000004.1"/>
</dbReference>
<reference evidence="5 6" key="1">
    <citation type="submission" date="2018-12" db="EMBL/GenBank/DDBJ databases">
        <title>The Draft Genome Sequence of the Soil Bacterium Pedobacter tournemirensis R1.</title>
        <authorList>
            <person name="He J."/>
        </authorList>
    </citation>
    <scope>NUCLEOTIDE SEQUENCE [LARGE SCALE GENOMIC DNA]</scope>
    <source>
        <strain evidence="5 6">R1</strain>
    </source>
</reference>
<dbReference type="PROSITE" id="PS50125">
    <property type="entry name" value="GUANYLATE_CYCLASE_2"/>
    <property type="match status" value="1"/>
</dbReference>
<dbReference type="EMBL" id="RXOC01000004">
    <property type="protein sequence ID" value="RXF70640.1"/>
    <property type="molecule type" value="Genomic_DNA"/>
</dbReference>
<dbReference type="Proteomes" id="UP000290848">
    <property type="component" value="Unassembled WGS sequence"/>
</dbReference>
<evidence type="ECO:0000313" key="5">
    <source>
        <dbReference type="EMBL" id="RXF70640.1"/>
    </source>
</evidence>